<feature type="domain" description="RCK C-terminal" evidence="7">
    <location>
        <begin position="374"/>
        <end position="454"/>
    </location>
</feature>
<evidence type="ECO:0000256" key="2">
    <source>
        <dbReference type="ARBA" id="ARBA00022538"/>
    </source>
</evidence>
<evidence type="ECO:0000256" key="4">
    <source>
        <dbReference type="ARBA" id="ARBA00023027"/>
    </source>
</evidence>
<dbReference type="SUPFAM" id="SSF116726">
    <property type="entry name" value="TrkA C-terminal domain-like"/>
    <property type="match status" value="2"/>
</dbReference>
<feature type="domain" description="RCK N-terminal" evidence="6">
    <location>
        <begin position="1"/>
        <end position="119"/>
    </location>
</feature>
<dbReference type="NCBIfam" id="NF007031">
    <property type="entry name" value="PRK09496.1-2"/>
    <property type="match status" value="1"/>
</dbReference>
<keyword evidence="3" id="KW-0630">Potassium</keyword>
<dbReference type="NCBIfam" id="NF007039">
    <property type="entry name" value="PRK09496.3-2"/>
    <property type="match status" value="1"/>
</dbReference>
<dbReference type="EMBL" id="BMAT01004631">
    <property type="protein sequence ID" value="GFR77285.1"/>
    <property type="molecule type" value="Genomic_DNA"/>
</dbReference>
<evidence type="ECO:0000313" key="8">
    <source>
        <dbReference type="EMBL" id="GFR77285.1"/>
    </source>
</evidence>
<sequence>MKIVIAGAGEVGIHIARLLSNESQSTTLIDENGEHLDYASTHLDIRVVKGDATSISVLKEAEVQDSDMVIAVTSSQEANLLLCLISKQLGCKRTIARVSNHEYVNSINKRSNNGVDFATFGIDEIISPEELAVSEIKMLLNRYALSDVFEFEKGALVMMGVLLDKKSPLVSNSVKEFSSKYTKQPFTCIAILRKGTQYTVIPRGNTTFEEGDLVYLIVPKDRCEEIYMMLRKDKQGIKNVLILGGSRIGRKASKDLGMGKFSVKLIEKEKKKAQHLAERLREVLVINGDGSSLELLKEEGISDADAFIAVTGNSETNIMSCLMAKQKGVKKTIALVENVDYFQLSNAIGIDTLINKKILAADSIFRHVRKGHVLALTSLSNTDAEILEFEVKNGSLINGKKVKDFDMPRSAVIGGVVREKRGLVPSGDFEIKEGDKVVTCCLPEAISKMESLFH</sequence>
<keyword evidence="2" id="KW-0633">Potassium transport</keyword>
<dbReference type="InterPro" id="IPR036291">
    <property type="entry name" value="NAD(P)-bd_dom_sf"/>
</dbReference>
<evidence type="ECO:0000313" key="9">
    <source>
        <dbReference type="Proteomes" id="UP000762676"/>
    </source>
</evidence>
<dbReference type="Proteomes" id="UP000762676">
    <property type="component" value="Unassembled WGS sequence"/>
</dbReference>
<dbReference type="NCBIfam" id="NF007038">
    <property type="entry name" value="PRK09496.2-6"/>
    <property type="match status" value="1"/>
</dbReference>
<feature type="domain" description="RCK C-terminal" evidence="7">
    <location>
        <begin position="146"/>
        <end position="232"/>
    </location>
</feature>
<dbReference type="InterPro" id="IPR006037">
    <property type="entry name" value="RCK_C"/>
</dbReference>
<dbReference type="PRINTS" id="PR00335">
    <property type="entry name" value="KUPTAKETRKA"/>
</dbReference>
<dbReference type="InterPro" id="IPR006036">
    <property type="entry name" value="K_uptake_TrkA"/>
</dbReference>
<accession>A0AAV4FYA0</accession>
<gene>
    <name evidence="8" type="ORF">ElyMa_002233800</name>
</gene>
<evidence type="ECO:0000256" key="3">
    <source>
        <dbReference type="ARBA" id="ARBA00022958"/>
    </source>
</evidence>
<dbReference type="GO" id="GO:0015079">
    <property type="term" value="F:potassium ion transmembrane transporter activity"/>
    <property type="evidence" value="ECO:0007669"/>
    <property type="project" value="InterPro"/>
</dbReference>
<reference evidence="8 9" key="1">
    <citation type="journal article" date="2021" name="Elife">
        <title>Chloroplast acquisition without the gene transfer in kleptoplastic sea slugs, Plakobranchus ocellatus.</title>
        <authorList>
            <person name="Maeda T."/>
            <person name="Takahashi S."/>
            <person name="Yoshida T."/>
            <person name="Shimamura S."/>
            <person name="Takaki Y."/>
            <person name="Nagai Y."/>
            <person name="Toyoda A."/>
            <person name="Suzuki Y."/>
            <person name="Arimoto A."/>
            <person name="Ishii H."/>
            <person name="Satoh N."/>
            <person name="Nishiyama T."/>
            <person name="Hasebe M."/>
            <person name="Maruyama T."/>
            <person name="Minagawa J."/>
            <person name="Obokata J."/>
            <person name="Shigenobu S."/>
        </authorList>
    </citation>
    <scope>NUCLEOTIDE SEQUENCE [LARGE SCALE GENOMIC DNA]</scope>
</reference>
<dbReference type="Gene3D" id="3.30.70.1450">
    <property type="entry name" value="Regulator of K+ conductance, C-terminal domain"/>
    <property type="match status" value="2"/>
</dbReference>
<evidence type="ECO:0000259" key="7">
    <source>
        <dbReference type="PROSITE" id="PS51202"/>
    </source>
</evidence>
<dbReference type="Pfam" id="PF02080">
    <property type="entry name" value="TrkA_C"/>
    <property type="match status" value="2"/>
</dbReference>
<evidence type="ECO:0000256" key="1">
    <source>
        <dbReference type="ARBA" id="ARBA00022448"/>
    </source>
</evidence>
<comment type="caution">
    <text evidence="8">The sequence shown here is derived from an EMBL/GenBank/DDBJ whole genome shotgun (WGS) entry which is preliminary data.</text>
</comment>
<dbReference type="PROSITE" id="PS51201">
    <property type="entry name" value="RCK_N"/>
    <property type="match status" value="2"/>
</dbReference>
<dbReference type="SUPFAM" id="SSF51735">
    <property type="entry name" value="NAD(P)-binding Rossmann-fold domains"/>
    <property type="match status" value="2"/>
</dbReference>
<dbReference type="AlphaFoldDB" id="A0AAV4FYA0"/>
<dbReference type="InterPro" id="IPR036721">
    <property type="entry name" value="RCK_C_sf"/>
</dbReference>
<dbReference type="Gene3D" id="3.40.50.720">
    <property type="entry name" value="NAD(P)-binding Rossmann-like Domain"/>
    <property type="match status" value="2"/>
</dbReference>
<dbReference type="PANTHER" id="PTHR43833">
    <property type="entry name" value="POTASSIUM CHANNEL PROTEIN 2-RELATED-RELATED"/>
    <property type="match status" value="1"/>
</dbReference>
<dbReference type="PANTHER" id="PTHR43833:SF5">
    <property type="entry name" value="TRK SYSTEM POTASSIUM UPTAKE PROTEIN TRKA"/>
    <property type="match status" value="1"/>
</dbReference>
<feature type="domain" description="RCK N-terminal" evidence="6">
    <location>
        <begin position="237"/>
        <end position="354"/>
    </location>
</feature>
<organism evidence="8 9">
    <name type="scientific">Elysia marginata</name>
    <dbReference type="NCBI Taxonomy" id="1093978"/>
    <lineage>
        <taxon>Eukaryota</taxon>
        <taxon>Metazoa</taxon>
        <taxon>Spiralia</taxon>
        <taxon>Lophotrochozoa</taxon>
        <taxon>Mollusca</taxon>
        <taxon>Gastropoda</taxon>
        <taxon>Heterobranchia</taxon>
        <taxon>Euthyneura</taxon>
        <taxon>Panpulmonata</taxon>
        <taxon>Sacoglossa</taxon>
        <taxon>Placobranchoidea</taxon>
        <taxon>Plakobranchidae</taxon>
        <taxon>Elysia</taxon>
    </lineage>
</organism>
<dbReference type="GO" id="GO:0005886">
    <property type="term" value="C:plasma membrane"/>
    <property type="evidence" value="ECO:0007669"/>
    <property type="project" value="InterPro"/>
</dbReference>
<dbReference type="Pfam" id="PF02254">
    <property type="entry name" value="TrkA_N"/>
    <property type="match status" value="2"/>
</dbReference>
<evidence type="ECO:0000256" key="5">
    <source>
        <dbReference type="ARBA" id="ARBA00023065"/>
    </source>
</evidence>
<dbReference type="InterPro" id="IPR050721">
    <property type="entry name" value="Trk_Ktr_HKT_K-transport"/>
</dbReference>
<evidence type="ECO:0000259" key="6">
    <source>
        <dbReference type="PROSITE" id="PS51201"/>
    </source>
</evidence>
<keyword evidence="1" id="KW-0813">Transport</keyword>
<dbReference type="NCBIfam" id="NF007032">
    <property type="entry name" value="PRK09496.1-4"/>
    <property type="match status" value="1"/>
</dbReference>
<dbReference type="InterPro" id="IPR003148">
    <property type="entry name" value="RCK_N"/>
</dbReference>
<keyword evidence="4" id="KW-0520">NAD</keyword>
<protein>
    <submittedName>
        <fullName evidence="8">Trk system potassium uptake protein TrkA</fullName>
    </submittedName>
</protein>
<dbReference type="PROSITE" id="PS51202">
    <property type="entry name" value="RCK_C"/>
    <property type="match status" value="2"/>
</dbReference>
<keyword evidence="5" id="KW-0406">Ion transport</keyword>
<proteinExistence type="predicted"/>
<name>A0AAV4FYA0_9GAST</name>
<keyword evidence="9" id="KW-1185">Reference proteome</keyword>